<dbReference type="AlphaFoldDB" id="A0A9P6M8B2"/>
<comment type="caution">
    <text evidence="2">The sequence shown here is derived from an EMBL/GenBank/DDBJ whole genome shotgun (WGS) entry which is preliminary data.</text>
</comment>
<organism evidence="2 3">
    <name type="scientific">Modicella reniformis</name>
    <dbReference type="NCBI Taxonomy" id="1440133"/>
    <lineage>
        <taxon>Eukaryota</taxon>
        <taxon>Fungi</taxon>
        <taxon>Fungi incertae sedis</taxon>
        <taxon>Mucoromycota</taxon>
        <taxon>Mortierellomycotina</taxon>
        <taxon>Mortierellomycetes</taxon>
        <taxon>Mortierellales</taxon>
        <taxon>Mortierellaceae</taxon>
        <taxon>Modicella</taxon>
    </lineage>
</organism>
<keyword evidence="3" id="KW-1185">Reference proteome</keyword>
<dbReference type="OrthoDB" id="428577at2759"/>
<feature type="compositionally biased region" description="Polar residues" evidence="1">
    <location>
        <begin position="24"/>
        <end position="33"/>
    </location>
</feature>
<evidence type="ECO:0000313" key="2">
    <source>
        <dbReference type="EMBL" id="KAF9979380.1"/>
    </source>
</evidence>
<evidence type="ECO:0000313" key="3">
    <source>
        <dbReference type="Proteomes" id="UP000749646"/>
    </source>
</evidence>
<protein>
    <submittedName>
        <fullName evidence="2">Uncharacterized protein</fullName>
    </submittedName>
</protein>
<gene>
    <name evidence="2" type="ORF">BGZ65_006674</name>
</gene>
<proteinExistence type="predicted"/>
<sequence>ALVDSKKLEEYGLMSGSVVHLSPKTGTTVTATGDASPAAQVPAEKNQPLPSDAPPTYAVAIGSTSVHSESTTAGATASGSRGTSQPMKPAVTSYRGLSEEGTAIAKEAEFWYWLNDQLKEKLGSKEDAASMVKGFVGQYRDLIGNAGTKEIEKEIKK</sequence>
<feature type="non-terminal residue" evidence="2">
    <location>
        <position position="1"/>
    </location>
</feature>
<feature type="region of interest" description="Disordered" evidence="1">
    <location>
        <begin position="23"/>
        <end position="95"/>
    </location>
</feature>
<name>A0A9P6M8B2_9FUNG</name>
<accession>A0A9P6M8B2</accession>
<feature type="compositionally biased region" description="Polar residues" evidence="1">
    <location>
        <begin position="62"/>
        <end position="86"/>
    </location>
</feature>
<reference evidence="2" key="1">
    <citation type="journal article" date="2020" name="Fungal Divers.">
        <title>Resolving the Mortierellaceae phylogeny through synthesis of multi-gene phylogenetics and phylogenomics.</title>
        <authorList>
            <person name="Vandepol N."/>
            <person name="Liber J."/>
            <person name="Desiro A."/>
            <person name="Na H."/>
            <person name="Kennedy M."/>
            <person name="Barry K."/>
            <person name="Grigoriev I.V."/>
            <person name="Miller A.N."/>
            <person name="O'Donnell K."/>
            <person name="Stajich J.E."/>
            <person name="Bonito G."/>
        </authorList>
    </citation>
    <scope>NUCLEOTIDE SEQUENCE</scope>
    <source>
        <strain evidence="2">MES-2147</strain>
    </source>
</reference>
<evidence type="ECO:0000256" key="1">
    <source>
        <dbReference type="SAM" id="MobiDB-lite"/>
    </source>
</evidence>
<dbReference type="EMBL" id="JAAAHW010004072">
    <property type="protein sequence ID" value="KAF9979380.1"/>
    <property type="molecule type" value="Genomic_DNA"/>
</dbReference>
<dbReference type="Proteomes" id="UP000749646">
    <property type="component" value="Unassembled WGS sequence"/>
</dbReference>